<gene>
    <name evidence="8" type="ORF">EDS130_LOCUS20591</name>
    <name evidence="7" type="ORF">XAT740_LOCUS5868</name>
</gene>
<sequence length="496" mass="56430">MLNTSTVATALKLTINTPKYYNKFQQIQMLLVKFTNPYILIISCIGLIANSSTIVLLSRSFITKNLRHKWTLIALACSDLILNIALLIRVIHDVNKWDTQRLCLTISFLSQLAELLSAYLTVLFTIQRYIAVRYPIQAATQRRSAPIVPLGCIFLFSCIFCWALIHFNPHVNCQEEFNLIWFIGDALCSFIIPFSLILIFNILIVNLIRQHARSAIIANSTVPRQRKKDRNAQQNMTLNEDTYSRTCSYTCLPTFQGQYSDDGITGKDNSDNSLNKNVLAIQQINSDEIELVDNEMCATKAKVEIVGKNAVVYNHHSSLLQHSGSLSQKPANNISLKSNFSREGSEHFSSKDAPTNQSIRVTRMLLLVSTCFLVLNAPAHICLILVKIHSTIDGQIFTQHAALDHFQEKANLTTNQLKNLVFIEIKNHTISDIHHPLSDNGEIIDDQILIHLLFIAVFFTQLFSYTSYSINFFLYSYSGMAFRTGLRQFLNKFRWH</sequence>
<evidence type="ECO:0000313" key="8">
    <source>
        <dbReference type="EMBL" id="CAF1112427.1"/>
    </source>
</evidence>
<feature type="transmembrane region" description="Helical" evidence="5">
    <location>
        <begin position="38"/>
        <end position="58"/>
    </location>
</feature>
<dbReference type="PRINTS" id="PR00237">
    <property type="entry name" value="GPCRRHODOPSN"/>
</dbReference>
<dbReference type="GO" id="GO:0004930">
    <property type="term" value="F:G protein-coupled receptor activity"/>
    <property type="evidence" value="ECO:0007669"/>
    <property type="project" value="InterPro"/>
</dbReference>
<feature type="domain" description="G-protein coupled receptors family 1 profile" evidence="6">
    <location>
        <begin position="49"/>
        <end position="475"/>
    </location>
</feature>
<dbReference type="Proteomes" id="UP000663828">
    <property type="component" value="Unassembled WGS sequence"/>
</dbReference>
<dbReference type="EMBL" id="CAJNOJ010000101">
    <property type="protein sequence ID" value="CAF1112427.1"/>
    <property type="molecule type" value="Genomic_DNA"/>
</dbReference>
<keyword evidence="3 5" id="KW-1133">Transmembrane helix</keyword>
<dbReference type="InterPro" id="IPR052954">
    <property type="entry name" value="GPCR-Ligand_Int"/>
</dbReference>
<dbReference type="PANTHER" id="PTHR46641">
    <property type="entry name" value="FMRFAMIDE RECEPTOR-RELATED"/>
    <property type="match status" value="1"/>
</dbReference>
<feature type="transmembrane region" description="Helical" evidence="5">
    <location>
        <begin position="179"/>
        <end position="204"/>
    </location>
</feature>
<evidence type="ECO:0000256" key="1">
    <source>
        <dbReference type="ARBA" id="ARBA00004370"/>
    </source>
</evidence>
<dbReference type="GO" id="GO:0016020">
    <property type="term" value="C:membrane"/>
    <property type="evidence" value="ECO:0007669"/>
    <property type="project" value="UniProtKB-SubCell"/>
</dbReference>
<dbReference type="InterPro" id="IPR000276">
    <property type="entry name" value="GPCR_Rhodpsn"/>
</dbReference>
<comment type="subcellular location">
    <subcellularLocation>
        <location evidence="1">Membrane</location>
    </subcellularLocation>
</comment>
<accession>A0A813WXH1</accession>
<dbReference type="Gene3D" id="1.20.1070.10">
    <property type="entry name" value="Rhodopsin 7-helix transmembrane proteins"/>
    <property type="match status" value="2"/>
</dbReference>
<keyword evidence="2 5" id="KW-0812">Transmembrane</keyword>
<keyword evidence="9" id="KW-1185">Reference proteome</keyword>
<feature type="transmembrane region" description="Helical" evidence="5">
    <location>
        <begin position="364"/>
        <end position="386"/>
    </location>
</feature>
<name>A0A813WXH1_ADIRI</name>
<reference evidence="7" key="1">
    <citation type="submission" date="2021-02" db="EMBL/GenBank/DDBJ databases">
        <authorList>
            <person name="Nowell W R."/>
        </authorList>
    </citation>
    <scope>NUCLEOTIDE SEQUENCE</scope>
</reference>
<dbReference type="OrthoDB" id="10034345at2759"/>
<comment type="caution">
    <text evidence="7">The sequence shown here is derived from an EMBL/GenBank/DDBJ whole genome shotgun (WGS) entry which is preliminary data.</text>
</comment>
<dbReference type="PROSITE" id="PS50262">
    <property type="entry name" value="G_PROTEIN_RECEP_F1_2"/>
    <property type="match status" value="1"/>
</dbReference>
<proteinExistence type="predicted"/>
<evidence type="ECO:0000313" key="7">
    <source>
        <dbReference type="EMBL" id="CAF0858660.1"/>
    </source>
</evidence>
<dbReference type="EMBL" id="CAJNOR010000259">
    <property type="protein sequence ID" value="CAF0858660.1"/>
    <property type="molecule type" value="Genomic_DNA"/>
</dbReference>
<dbReference type="Proteomes" id="UP000663852">
    <property type="component" value="Unassembled WGS sequence"/>
</dbReference>
<keyword evidence="4 5" id="KW-0472">Membrane</keyword>
<evidence type="ECO:0000256" key="4">
    <source>
        <dbReference type="ARBA" id="ARBA00023136"/>
    </source>
</evidence>
<evidence type="ECO:0000313" key="9">
    <source>
        <dbReference type="Proteomes" id="UP000663828"/>
    </source>
</evidence>
<evidence type="ECO:0000256" key="3">
    <source>
        <dbReference type="ARBA" id="ARBA00022989"/>
    </source>
</evidence>
<dbReference type="Pfam" id="PF00001">
    <property type="entry name" value="7tm_1"/>
    <property type="match status" value="1"/>
</dbReference>
<organism evidence="7 9">
    <name type="scientific">Adineta ricciae</name>
    <name type="common">Rotifer</name>
    <dbReference type="NCBI Taxonomy" id="249248"/>
    <lineage>
        <taxon>Eukaryota</taxon>
        <taxon>Metazoa</taxon>
        <taxon>Spiralia</taxon>
        <taxon>Gnathifera</taxon>
        <taxon>Rotifera</taxon>
        <taxon>Eurotatoria</taxon>
        <taxon>Bdelloidea</taxon>
        <taxon>Adinetida</taxon>
        <taxon>Adinetidae</taxon>
        <taxon>Adineta</taxon>
    </lineage>
</organism>
<feature type="transmembrane region" description="Helical" evidence="5">
    <location>
        <begin position="70"/>
        <end position="92"/>
    </location>
</feature>
<protein>
    <recommendedName>
        <fullName evidence="6">G-protein coupled receptors family 1 profile domain-containing protein</fullName>
    </recommendedName>
</protein>
<feature type="transmembrane region" description="Helical" evidence="5">
    <location>
        <begin position="448"/>
        <end position="474"/>
    </location>
</feature>
<evidence type="ECO:0000256" key="2">
    <source>
        <dbReference type="ARBA" id="ARBA00022692"/>
    </source>
</evidence>
<evidence type="ECO:0000256" key="5">
    <source>
        <dbReference type="SAM" id="Phobius"/>
    </source>
</evidence>
<dbReference type="PANTHER" id="PTHR46641:SF18">
    <property type="entry name" value="G-PROTEIN COUPLED RECEPTORS FAMILY 1 PROFILE DOMAIN-CONTAINING PROTEIN"/>
    <property type="match status" value="1"/>
</dbReference>
<feature type="transmembrane region" description="Helical" evidence="5">
    <location>
        <begin position="104"/>
        <end position="126"/>
    </location>
</feature>
<evidence type="ECO:0000259" key="6">
    <source>
        <dbReference type="PROSITE" id="PS50262"/>
    </source>
</evidence>
<feature type="transmembrane region" description="Helical" evidence="5">
    <location>
        <begin position="147"/>
        <end position="167"/>
    </location>
</feature>
<dbReference type="InterPro" id="IPR017452">
    <property type="entry name" value="GPCR_Rhodpsn_7TM"/>
</dbReference>
<dbReference type="SUPFAM" id="SSF81321">
    <property type="entry name" value="Family A G protein-coupled receptor-like"/>
    <property type="match status" value="1"/>
</dbReference>
<dbReference type="AlphaFoldDB" id="A0A813WXH1"/>